<dbReference type="EMBL" id="CAQQ02144598">
    <property type="status" value="NOT_ANNOTATED_CDS"/>
    <property type="molecule type" value="Genomic_DNA"/>
</dbReference>
<proteinExistence type="predicted"/>
<dbReference type="AlphaFoldDB" id="T1GKE8"/>
<reference evidence="2" key="1">
    <citation type="submission" date="2013-02" db="EMBL/GenBank/DDBJ databases">
        <authorList>
            <person name="Hughes D."/>
        </authorList>
    </citation>
    <scope>NUCLEOTIDE SEQUENCE</scope>
    <source>
        <strain>Durham</strain>
        <strain evidence="2">NC isolate 2 -- Noor lab</strain>
    </source>
</reference>
<name>T1GKE8_MEGSC</name>
<accession>T1GKE8</accession>
<protein>
    <submittedName>
        <fullName evidence="1">Uncharacterized protein</fullName>
    </submittedName>
</protein>
<keyword evidence="2" id="KW-1185">Reference proteome</keyword>
<dbReference type="EMBL" id="CAQQ02144597">
    <property type="status" value="NOT_ANNOTATED_CDS"/>
    <property type="molecule type" value="Genomic_DNA"/>
</dbReference>
<evidence type="ECO:0000313" key="2">
    <source>
        <dbReference type="Proteomes" id="UP000015102"/>
    </source>
</evidence>
<sequence>MSHLHIELEILADGVTALLLCTTDVWKDKLEIGAHNSVTSISPLCIHNQELSNKEFHNQKKKILH</sequence>
<dbReference type="Proteomes" id="UP000015102">
    <property type="component" value="Unassembled WGS sequence"/>
</dbReference>
<dbReference type="EnsemblMetazoa" id="MESCA003971-RA">
    <property type="protein sequence ID" value="MESCA003971-PA"/>
    <property type="gene ID" value="MESCA003971"/>
</dbReference>
<reference evidence="1" key="2">
    <citation type="submission" date="2015-06" db="UniProtKB">
        <authorList>
            <consortium name="EnsemblMetazoa"/>
        </authorList>
    </citation>
    <scope>IDENTIFICATION</scope>
</reference>
<evidence type="ECO:0000313" key="1">
    <source>
        <dbReference type="EnsemblMetazoa" id="MESCA003971-PA"/>
    </source>
</evidence>
<organism evidence="1 2">
    <name type="scientific">Megaselia scalaris</name>
    <name type="common">Humpbacked fly</name>
    <name type="synonym">Phora scalaris</name>
    <dbReference type="NCBI Taxonomy" id="36166"/>
    <lineage>
        <taxon>Eukaryota</taxon>
        <taxon>Metazoa</taxon>
        <taxon>Ecdysozoa</taxon>
        <taxon>Arthropoda</taxon>
        <taxon>Hexapoda</taxon>
        <taxon>Insecta</taxon>
        <taxon>Pterygota</taxon>
        <taxon>Neoptera</taxon>
        <taxon>Endopterygota</taxon>
        <taxon>Diptera</taxon>
        <taxon>Brachycera</taxon>
        <taxon>Muscomorpha</taxon>
        <taxon>Platypezoidea</taxon>
        <taxon>Phoridae</taxon>
        <taxon>Megaseliini</taxon>
        <taxon>Megaselia</taxon>
    </lineage>
</organism>
<dbReference type="HOGENOM" id="CLU_2852274_0_0_1"/>